<dbReference type="GO" id="GO:0006749">
    <property type="term" value="P:glutathione metabolic process"/>
    <property type="evidence" value="ECO:0007669"/>
    <property type="project" value="InterPro"/>
</dbReference>
<keyword evidence="1" id="KW-0479">Metal-binding</keyword>
<dbReference type="CDD" id="cd07724">
    <property type="entry name" value="POD-like_MBL-fold"/>
    <property type="match status" value="1"/>
</dbReference>
<organism evidence="4 5">
    <name type="scientific">Thalassococcus profundi</name>
    <dbReference type="NCBI Taxonomy" id="2282382"/>
    <lineage>
        <taxon>Bacteria</taxon>
        <taxon>Pseudomonadati</taxon>
        <taxon>Pseudomonadota</taxon>
        <taxon>Alphaproteobacteria</taxon>
        <taxon>Rhodobacterales</taxon>
        <taxon>Roseobacteraceae</taxon>
        <taxon>Thalassococcus</taxon>
    </lineage>
</organism>
<dbReference type="Pfam" id="PF00753">
    <property type="entry name" value="Lactamase_B"/>
    <property type="match status" value="1"/>
</dbReference>
<sequence>MFTRTSPSRGPGSPRVDGFHDPATGSVQYVASDPATGQAALIDTVLDFDPRSATTSTHSAQTALDFVVHEGLSVQWILDTHPHADHLMAQAWLKERTGATTGIGEKVREIAALWADIYHLPDTFDPDRDFDRLFADGDRFALGSLEVQVILSPGHTLGSVTYVIGDAAFVHDTFMHVDAGTTRADFPGGSSKQLYASLQRLLSLPDDTRLFVGHDYPPVGDRADPAWEASVADHRAHNPHVGGGVSEAAYCKLRDDRDATLSLPDRMLHALQVNLRGGRLPDPEADGRSYFKIPANHFGKDT</sequence>
<accession>A0A369TTS7</accession>
<dbReference type="OrthoDB" id="9784009at2"/>
<dbReference type="InterPro" id="IPR036866">
    <property type="entry name" value="RibonucZ/Hydroxyglut_hydro"/>
</dbReference>
<keyword evidence="5" id="KW-1185">Reference proteome</keyword>
<feature type="domain" description="Metallo-beta-lactamase" evidence="3">
    <location>
        <begin position="25"/>
        <end position="214"/>
    </location>
</feature>
<reference evidence="4 5" key="1">
    <citation type="submission" date="2018-07" db="EMBL/GenBank/DDBJ databases">
        <title>Thalassococcus profundi sp. nov., a marine bacterium isolated from deep seawater of Okinawa Trough.</title>
        <authorList>
            <person name="Yu M."/>
        </authorList>
    </citation>
    <scope>NUCLEOTIDE SEQUENCE [LARGE SCALE GENOMIC DNA]</scope>
    <source>
        <strain evidence="4 5">WRAS1</strain>
    </source>
</reference>
<dbReference type="RefSeq" id="WP_114509123.1">
    <property type="nucleotide sequence ID" value="NZ_QPMK01000001.1"/>
</dbReference>
<name>A0A369TTS7_9RHOB</name>
<dbReference type="Proteomes" id="UP000253977">
    <property type="component" value="Unassembled WGS sequence"/>
</dbReference>
<dbReference type="InterPro" id="IPR051682">
    <property type="entry name" value="Mito_Persulfide_Diox"/>
</dbReference>
<dbReference type="SUPFAM" id="SSF56281">
    <property type="entry name" value="Metallo-hydrolase/oxidoreductase"/>
    <property type="match status" value="1"/>
</dbReference>
<evidence type="ECO:0000313" key="5">
    <source>
        <dbReference type="Proteomes" id="UP000253977"/>
    </source>
</evidence>
<evidence type="ECO:0000256" key="1">
    <source>
        <dbReference type="ARBA" id="ARBA00022723"/>
    </source>
</evidence>
<comment type="caution">
    <text evidence="4">The sequence shown here is derived from an EMBL/GenBank/DDBJ whole genome shotgun (WGS) entry which is preliminary data.</text>
</comment>
<evidence type="ECO:0000256" key="2">
    <source>
        <dbReference type="SAM" id="MobiDB-lite"/>
    </source>
</evidence>
<dbReference type="PANTHER" id="PTHR43084">
    <property type="entry name" value="PERSULFIDE DIOXYGENASE ETHE1"/>
    <property type="match status" value="1"/>
</dbReference>
<dbReference type="AlphaFoldDB" id="A0A369TTS7"/>
<dbReference type="GO" id="GO:0016787">
    <property type="term" value="F:hydrolase activity"/>
    <property type="evidence" value="ECO:0007669"/>
    <property type="project" value="UniProtKB-KW"/>
</dbReference>
<dbReference type="EMBL" id="QPMK01000001">
    <property type="protein sequence ID" value="RDD68144.1"/>
    <property type="molecule type" value="Genomic_DNA"/>
</dbReference>
<dbReference type="GO" id="GO:0046872">
    <property type="term" value="F:metal ion binding"/>
    <property type="evidence" value="ECO:0007669"/>
    <property type="project" value="UniProtKB-KW"/>
</dbReference>
<evidence type="ECO:0000259" key="3">
    <source>
        <dbReference type="SMART" id="SM00849"/>
    </source>
</evidence>
<keyword evidence="4" id="KW-0378">Hydrolase</keyword>
<dbReference type="SMART" id="SM00849">
    <property type="entry name" value="Lactamase_B"/>
    <property type="match status" value="1"/>
</dbReference>
<dbReference type="PANTHER" id="PTHR43084:SF1">
    <property type="entry name" value="PERSULFIDE DIOXYGENASE ETHE1, MITOCHONDRIAL"/>
    <property type="match status" value="1"/>
</dbReference>
<protein>
    <submittedName>
        <fullName evidence="4">MBL fold metallo-hydrolase</fullName>
    </submittedName>
</protein>
<dbReference type="InterPro" id="IPR044528">
    <property type="entry name" value="POD-like_MBL-fold"/>
</dbReference>
<proteinExistence type="predicted"/>
<evidence type="ECO:0000313" key="4">
    <source>
        <dbReference type="EMBL" id="RDD68144.1"/>
    </source>
</evidence>
<feature type="region of interest" description="Disordered" evidence="2">
    <location>
        <begin position="1"/>
        <end position="24"/>
    </location>
</feature>
<dbReference type="InterPro" id="IPR001279">
    <property type="entry name" value="Metallo-B-lactamas"/>
</dbReference>
<gene>
    <name evidence="4" type="ORF">DU478_01360</name>
</gene>
<dbReference type="Gene3D" id="3.60.15.10">
    <property type="entry name" value="Ribonuclease Z/Hydroxyacylglutathione hydrolase-like"/>
    <property type="match status" value="1"/>
</dbReference>
<dbReference type="GO" id="GO:0070813">
    <property type="term" value="P:hydrogen sulfide metabolic process"/>
    <property type="evidence" value="ECO:0007669"/>
    <property type="project" value="TreeGrafter"/>
</dbReference>
<dbReference type="GO" id="GO:0050313">
    <property type="term" value="F:sulfur dioxygenase activity"/>
    <property type="evidence" value="ECO:0007669"/>
    <property type="project" value="InterPro"/>
</dbReference>